<keyword evidence="1" id="KW-0472">Membrane</keyword>
<evidence type="ECO:0000313" key="2">
    <source>
        <dbReference type="EMBL" id="SEL42819.1"/>
    </source>
</evidence>
<organism evidence="2 3">
    <name type="scientific">Nonomuraea pusilla</name>
    <dbReference type="NCBI Taxonomy" id="46177"/>
    <lineage>
        <taxon>Bacteria</taxon>
        <taxon>Bacillati</taxon>
        <taxon>Actinomycetota</taxon>
        <taxon>Actinomycetes</taxon>
        <taxon>Streptosporangiales</taxon>
        <taxon>Streptosporangiaceae</taxon>
        <taxon>Nonomuraea</taxon>
    </lineage>
</organism>
<feature type="transmembrane region" description="Helical" evidence="1">
    <location>
        <begin position="70"/>
        <end position="88"/>
    </location>
</feature>
<feature type="transmembrane region" description="Helical" evidence="1">
    <location>
        <begin position="16"/>
        <end position="37"/>
    </location>
</feature>
<feature type="transmembrane region" description="Helical" evidence="1">
    <location>
        <begin position="100"/>
        <end position="123"/>
    </location>
</feature>
<reference evidence="2 3" key="1">
    <citation type="submission" date="2016-10" db="EMBL/GenBank/DDBJ databases">
        <authorList>
            <person name="de Groot N.N."/>
        </authorList>
    </citation>
    <scope>NUCLEOTIDE SEQUENCE [LARGE SCALE GENOMIC DNA]</scope>
    <source>
        <strain evidence="2 3">DSM 43357</strain>
    </source>
</reference>
<sequence length="146" mass="15156">MTAVTPRKAPAPPDSAWLLGCALSLVVTVTGATFGTFMDIRLVFQAQLYCLGDLSAGEAFAEMAWAASRVLVMPVVSLLSGAVSPVVALPARLPWVAGRAWVAIPLALLQAGVAATGPVALILHDIAVEGTPEGCVLPWWPAWLPS</sequence>
<dbReference type="STRING" id="46177.SAMN05660976_02414"/>
<evidence type="ECO:0000256" key="1">
    <source>
        <dbReference type="SAM" id="Phobius"/>
    </source>
</evidence>
<dbReference type="EMBL" id="FOBF01000005">
    <property type="protein sequence ID" value="SEL42819.1"/>
    <property type="molecule type" value="Genomic_DNA"/>
</dbReference>
<name>A0A1H7Q4S8_9ACTN</name>
<accession>A0A1H7Q4S8</accession>
<keyword evidence="1" id="KW-1133">Transmembrane helix</keyword>
<proteinExistence type="predicted"/>
<keyword evidence="3" id="KW-1185">Reference proteome</keyword>
<dbReference type="Proteomes" id="UP000198953">
    <property type="component" value="Unassembled WGS sequence"/>
</dbReference>
<protein>
    <submittedName>
        <fullName evidence="2">Uncharacterized protein</fullName>
    </submittedName>
</protein>
<gene>
    <name evidence="2" type="ORF">SAMN05660976_02414</name>
</gene>
<dbReference type="AlphaFoldDB" id="A0A1H7Q4S8"/>
<evidence type="ECO:0000313" key="3">
    <source>
        <dbReference type="Proteomes" id="UP000198953"/>
    </source>
</evidence>
<keyword evidence="1" id="KW-0812">Transmembrane</keyword>